<dbReference type="GO" id="GO:0016747">
    <property type="term" value="F:acyltransferase activity, transferring groups other than amino-acyl groups"/>
    <property type="evidence" value="ECO:0007669"/>
    <property type="project" value="InterPro"/>
</dbReference>
<dbReference type="Gene3D" id="3.40.630.30">
    <property type="match status" value="1"/>
</dbReference>
<evidence type="ECO:0000259" key="3">
    <source>
        <dbReference type="PROSITE" id="PS51186"/>
    </source>
</evidence>
<dbReference type="InterPro" id="IPR000182">
    <property type="entry name" value="GNAT_dom"/>
</dbReference>
<dbReference type="InterPro" id="IPR016181">
    <property type="entry name" value="Acyl_CoA_acyltransferase"/>
</dbReference>
<keyword evidence="2" id="KW-0012">Acyltransferase</keyword>
<accession>A0A2W4IRC2</accession>
<dbReference type="InterPro" id="IPR050832">
    <property type="entry name" value="Bact_Acetyltransf"/>
</dbReference>
<reference evidence="4" key="1">
    <citation type="submission" date="2018-05" db="EMBL/GenBank/DDBJ databases">
        <authorList>
            <person name="Lanie J.A."/>
            <person name="Ng W.-L."/>
            <person name="Kazmierczak K.M."/>
            <person name="Andrzejewski T.M."/>
            <person name="Davidsen T.M."/>
            <person name="Wayne K.J."/>
            <person name="Tettelin H."/>
            <person name="Glass J.I."/>
            <person name="Rusch D."/>
            <person name="Podicherti R."/>
            <person name="Tsui H.-C.T."/>
            <person name="Winkler M.E."/>
        </authorList>
    </citation>
    <scope>NUCLEOTIDE SEQUENCE</scope>
    <source>
        <strain evidence="4">ZC4RG45</strain>
    </source>
</reference>
<dbReference type="CDD" id="cd04301">
    <property type="entry name" value="NAT_SF"/>
    <property type="match status" value="1"/>
</dbReference>
<evidence type="ECO:0000256" key="2">
    <source>
        <dbReference type="ARBA" id="ARBA00023315"/>
    </source>
</evidence>
<dbReference type="PANTHER" id="PTHR43877:SF2">
    <property type="entry name" value="AMINOALKYLPHOSPHONATE N-ACETYLTRANSFERASE-RELATED"/>
    <property type="match status" value="1"/>
</dbReference>
<protein>
    <submittedName>
        <fullName evidence="4">N-acetyltransferase</fullName>
    </submittedName>
</protein>
<name>A0A2W4IRC2_9PSEU</name>
<dbReference type="Pfam" id="PF00583">
    <property type="entry name" value="Acetyltransf_1"/>
    <property type="match status" value="1"/>
</dbReference>
<dbReference type="SUPFAM" id="SSF55729">
    <property type="entry name" value="Acyl-CoA N-acyltransferases (Nat)"/>
    <property type="match status" value="1"/>
</dbReference>
<organism evidence="4">
    <name type="scientific">Thermocrispum agreste</name>
    <dbReference type="NCBI Taxonomy" id="37925"/>
    <lineage>
        <taxon>Bacteria</taxon>
        <taxon>Bacillati</taxon>
        <taxon>Actinomycetota</taxon>
        <taxon>Actinomycetes</taxon>
        <taxon>Pseudonocardiales</taxon>
        <taxon>Pseudonocardiaceae</taxon>
        <taxon>Thermocrispum</taxon>
    </lineage>
</organism>
<dbReference type="AlphaFoldDB" id="A0A2W4IRC2"/>
<evidence type="ECO:0000313" key="4">
    <source>
        <dbReference type="EMBL" id="PZM88808.1"/>
    </source>
</evidence>
<gene>
    <name evidence="4" type="ORF">DIU77_19935</name>
</gene>
<feature type="domain" description="N-acetyltransferase" evidence="3">
    <location>
        <begin position="27"/>
        <end position="195"/>
    </location>
</feature>
<evidence type="ECO:0000256" key="1">
    <source>
        <dbReference type="ARBA" id="ARBA00022679"/>
    </source>
</evidence>
<dbReference type="PANTHER" id="PTHR43877">
    <property type="entry name" value="AMINOALKYLPHOSPHONATE N-ACETYLTRANSFERASE-RELATED-RELATED"/>
    <property type="match status" value="1"/>
</dbReference>
<dbReference type="STRING" id="1111738.GCA_000427905_01050"/>
<dbReference type="PROSITE" id="PS51186">
    <property type="entry name" value="GNAT"/>
    <property type="match status" value="1"/>
</dbReference>
<sequence>MASTNAGQPGRGRSGVRLSGLGATPAVVVRPRRDDDIGPLADILVRVHERDGYPVEGVDDPIAWLRAPNELGSWTAEWDGVPVGHVMLLRAMASDDVVRSWRGRTGRDISRLAILARLFVDPAARRLGAGRRLVTDALSHASGLGCSVALDVMMKDQAAIRLYESLGAQHLGGVCHHYGEGQAEPAAVYAWLDGVPGNRAQARRP</sequence>
<comment type="caution">
    <text evidence="4">The sequence shown here is derived from an EMBL/GenBank/DDBJ whole genome shotgun (WGS) entry which is preliminary data.</text>
</comment>
<proteinExistence type="predicted"/>
<dbReference type="EMBL" id="QGUI01001047">
    <property type="protein sequence ID" value="PZM88808.1"/>
    <property type="molecule type" value="Genomic_DNA"/>
</dbReference>
<keyword evidence="1 4" id="KW-0808">Transferase</keyword>